<dbReference type="RefSeq" id="WP_154381822.1">
    <property type="nucleotide sequence ID" value="NZ_WKJK01000016.1"/>
</dbReference>
<accession>A0A6I2L6K3</accession>
<organism evidence="1 2">
    <name type="scientific">Duganella guangzhouensis</name>
    <dbReference type="NCBI Taxonomy" id="2666084"/>
    <lineage>
        <taxon>Bacteria</taxon>
        <taxon>Pseudomonadati</taxon>
        <taxon>Pseudomonadota</taxon>
        <taxon>Betaproteobacteria</taxon>
        <taxon>Burkholderiales</taxon>
        <taxon>Oxalobacteraceae</taxon>
        <taxon>Telluria group</taxon>
        <taxon>Duganella</taxon>
    </lineage>
</organism>
<sequence length="66" mass="7257">MAFPINGGSGAAQRRMGPIIKSGMLKLFSNGDKNFYIWPQSKIDITLTPTSNNEQPACLRQDETLS</sequence>
<keyword evidence="2" id="KW-1185">Reference proteome</keyword>
<evidence type="ECO:0000313" key="1">
    <source>
        <dbReference type="EMBL" id="MRW93433.1"/>
    </source>
</evidence>
<gene>
    <name evidence="1" type="ORF">GJ699_25925</name>
</gene>
<reference evidence="1 2" key="1">
    <citation type="submission" date="2019-11" db="EMBL/GenBank/DDBJ databases">
        <title>Novel species isolated from a subtropical stream in China.</title>
        <authorList>
            <person name="Lu H."/>
        </authorList>
    </citation>
    <scope>NUCLEOTIDE SEQUENCE [LARGE SCALE GENOMIC DNA]</scope>
    <source>
        <strain evidence="1 2">FT80W</strain>
    </source>
</reference>
<dbReference type="Proteomes" id="UP000433309">
    <property type="component" value="Unassembled WGS sequence"/>
</dbReference>
<dbReference type="EMBL" id="WKJK01000016">
    <property type="protein sequence ID" value="MRW93433.1"/>
    <property type="molecule type" value="Genomic_DNA"/>
</dbReference>
<protein>
    <submittedName>
        <fullName evidence="1">Uncharacterized protein</fullName>
    </submittedName>
</protein>
<evidence type="ECO:0000313" key="2">
    <source>
        <dbReference type="Proteomes" id="UP000433309"/>
    </source>
</evidence>
<dbReference type="AlphaFoldDB" id="A0A6I2L6K3"/>
<comment type="caution">
    <text evidence="1">The sequence shown here is derived from an EMBL/GenBank/DDBJ whole genome shotgun (WGS) entry which is preliminary data.</text>
</comment>
<proteinExistence type="predicted"/>
<name>A0A6I2L6K3_9BURK</name>